<comment type="caution">
    <text evidence="5">The sequence shown here is derived from an EMBL/GenBank/DDBJ whole genome shotgun (WGS) entry which is preliminary data.</text>
</comment>
<evidence type="ECO:0000256" key="2">
    <source>
        <dbReference type="ARBA" id="ARBA00023315"/>
    </source>
</evidence>
<dbReference type="Proteomes" id="UP000094892">
    <property type="component" value="Unassembled WGS sequence"/>
</dbReference>
<dbReference type="AlphaFoldDB" id="A0A0M3QBB2"/>
<dbReference type="PANTHER" id="PTHR43877">
    <property type="entry name" value="AMINOALKYLPHOSPHONATE N-ACETYLTRANSFERASE-RELATED-RELATED"/>
    <property type="match status" value="1"/>
</dbReference>
<dbReference type="PROSITE" id="PS51186">
    <property type="entry name" value="GNAT"/>
    <property type="match status" value="1"/>
</dbReference>
<name>A0A0M3QBB2_LACPN</name>
<keyword evidence="4" id="KW-0347">Helicase</keyword>
<dbReference type="PANTHER" id="PTHR43877:SF2">
    <property type="entry name" value="AMINOALKYLPHOSPHONATE N-ACETYLTRANSFERASE-RELATED"/>
    <property type="match status" value="1"/>
</dbReference>
<keyword evidence="1" id="KW-0808">Transferase</keyword>
<dbReference type="EMBL" id="MCOL01000001">
    <property type="protein sequence ID" value="ODO61685.1"/>
    <property type="molecule type" value="Genomic_DNA"/>
</dbReference>
<dbReference type="InterPro" id="IPR016181">
    <property type="entry name" value="Acyl_CoA_acyltransferase"/>
</dbReference>
<organism evidence="5 7">
    <name type="scientific">Lactiplantibacillus plantarum</name>
    <name type="common">Lactobacillus plantarum</name>
    <dbReference type="NCBI Taxonomy" id="1590"/>
    <lineage>
        <taxon>Bacteria</taxon>
        <taxon>Bacillati</taxon>
        <taxon>Bacillota</taxon>
        <taxon>Bacilli</taxon>
        <taxon>Lactobacillales</taxon>
        <taxon>Lactobacillaceae</taxon>
        <taxon>Lactiplantibacillus</taxon>
    </lineage>
</organism>
<proteinExistence type="predicted"/>
<dbReference type="GeneID" id="77218152"/>
<gene>
    <name evidence="5" type="ORF">LPJSA22_01664</name>
    <name evidence="4" type="ORF">Nizo2260_0452</name>
</gene>
<dbReference type="Gene3D" id="3.40.630.30">
    <property type="match status" value="1"/>
</dbReference>
<keyword evidence="4" id="KW-0067">ATP-binding</keyword>
<dbReference type="EMBL" id="LUWI01000010">
    <property type="protein sequence ID" value="KZU06911.1"/>
    <property type="molecule type" value="Genomic_DNA"/>
</dbReference>
<dbReference type="InterPro" id="IPR050832">
    <property type="entry name" value="Bact_Acetyltransf"/>
</dbReference>
<keyword evidence="2" id="KW-0012">Acyltransferase</keyword>
<evidence type="ECO:0000313" key="6">
    <source>
        <dbReference type="Proteomes" id="UP000076989"/>
    </source>
</evidence>
<evidence type="ECO:0000259" key="3">
    <source>
        <dbReference type="PROSITE" id="PS51186"/>
    </source>
</evidence>
<dbReference type="InterPro" id="IPR000182">
    <property type="entry name" value="GNAT_dom"/>
</dbReference>
<sequence length="162" mass="18384">MQLQIRRFKTTDAPAAAALIARTLLTSNQGDYPKAYLDRLITQMTPAWLCQKAAATHFYVGYFQQQLVATGAIGSYWGRPGEYSLFTIFVDPEVQGMGGGRQILHTLEQDVYFSHAHRVEIPASVTAHLFYQHFGYRPKPGGIYPDDEGLYRLEKFPHESFH</sequence>
<dbReference type="Pfam" id="PF00583">
    <property type="entry name" value="Acetyltransf_1"/>
    <property type="match status" value="1"/>
</dbReference>
<evidence type="ECO:0000313" key="7">
    <source>
        <dbReference type="Proteomes" id="UP000094892"/>
    </source>
</evidence>
<protein>
    <submittedName>
        <fullName evidence="4">Protein export cytoplasm protein SecA ATPaseRNA helicase</fullName>
    </submittedName>
</protein>
<reference evidence="4 6" key="1">
    <citation type="submission" date="2016-03" db="EMBL/GenBank/DDBJ databases">
        <title>Comparative genomics of 54 Lactobacillus plantarum strains reveals genomic uncoupling from niche constraints.</title>
        <authorList>
            <person name="Martino M.E."/>
        </authorList>
    </citation>
    <scope>NUCLEOTIDE SEQUENCE [LARGE SCALE GENOMIC DNA]</scope>
    <source>
        <strain evidence="4 6">Nizo2260</strain>
    </source>
</reference>
<accession>A0A0M3QBB2</accession>
<feature type="domain" description="N-acetyltransferase" evidence="3">
    <location>
        <begin position="3"/>
        <end position="157"/>
    </location>
</feature>
<dbReference type="GO" id="GO:0004386">
    <property type="term" value="F:helicase activity"/>
    <property type="evidence" value="ECO:0007669"/>
    <property type="project" value="UniProtKB-KW"/>
</dbReference>
<dbReference type="PATRIC" id="fig|1590.143.peg.2791"/>
<dbReference type="RefSeq" id="WP_003644380.1">
    <property type="nucleotide sequence ID" value="NZ_AP028145.1"/>
</dbReference>
<evidence type="ECO:0000313" key="4">
    <source>
        <dbReference type="EMBL" id="KZU06911.1"/>
    </source>
</evidence>
<dbReference type="SUPFAM" id="SSF55729">
    <property type="entry name" value="Acyl-CoA N-acyltransferases (Nat)"/>
    <property type="match status" value="1"/>
</dbReference>
<dbReference type="CDD" id="cd04301">
    <property type="entry name" value="NAT_SF"/>
    <property type="match status" value="1"/>
</dbReference>
<dbReference type="Proteomes" id="UP000076989">
    <property type="component" value="Unassembled WGS sequence"/>
</dbReference>
<evidence type="ECO:0000313" key="5">
    <source>
        <dbReference type="EMBL" id="ODO61685.1"/>
    </source>
</evidence>
<reference evidence="5 7" key="2">
    <citation type="submission" date="2016-08" db="EMBL/GenBank/DDBJ databases">
        <title>Genome sequencing of Lactobacillus plantarum JSA22, isolated from fermented soybean paste.</title>
        <authorList>
            <person name="Choi H.S."/>
        </authorList>
    </citation>
    <scope>NUCLEOTIDE SEQUENCE [LARGE SCALE GENOMIC DNA]</scope>
    <source>
        <strain evidence="5 7">JSA22</strain>
    </source>
</reference>
<keyword evidence="4" id="KW-0378">Hydrolase</keyword>
<keyword evidence="4" id="KW-0547">Nucleotide-binding</keyword>
<dbReference type="GO" id="GO:0016747">
    <property type="term" value="F:acyltransferase activity, transferring groups other than amino-acyl groups"/>
    <property type="evidence" value="ECO:0007669"/>
    <property type="project" value="InterPro"/>
</dbReference>
<evidence type="ECO:0000256" key="1">
    <source>
        <dbReference type="ARBA" id="ARBA00022679"/>
    </source>
</evidence>